<reference evidence="3 4" key="1">
    <citation type="journal article" date="2021" name="Commun. Biol.">
        <title>The genome of Shorea leprosula (Dipterocarpaceae) highlights the ecological relevance of drought in aseasonal tropical rainforests.</title>
        <authorList>
            <person name="Ng K.K.S."/>
            <person name="Kobayashi M.J."/>
            <person name="Fawcett J.A."/>
            <person name="Hatakeyama M."/>
            <person name="Paape T."/>
            <person name="Ng C.H."/>
            <person name="Ang C.C."/>
            <person name="Tnah L.H."/>
            <person name="Lee C.T."/>
            <person name="Nishiyama T."/>
            <person name="Sese J."/>
            <person name="O'Brien M.J."/>
            <person name="Copetti D."/>
            <person name="Mohd Noor M.I."/>
            <person name="Ong R.C."/>
            <person name="Putra M."/>
            <person name="Sireger I.Z."/>
            <person name="Indrioko S."/>
            <person name="Kosugi Y."/>
            <person name="Izuno A."/>
            <person name="Isagi Y."/>
            <person name="Lee S.L."/>
            <person name="Shimizu K.K."/>
        </authorList>
    </citation>
    <scope>NUCLEOTIDE SEQUENCE [LARGE SCALE GENOMIC DNA]</scope>
    <source>
        <strain evidence="3">214</strain>
    </source>
</reference>
<dbReference type="InterPro" id="IPR025314">
    <property type="entry name" value="DUF4219"/>
</dbReference>
<feature type="region of interest" description="Disordered" evidence="1">
    <location>
        <begin position="322"/>
        <end position="341"/>
    </location>
</feature>
<feature type="compositionally biased region" description="Basic residues" evidence="1">
    <location>
        <begin position="516"/>
        <end position="526"/>
    </location>
</feature>
<dbReference type="Pfam" id="PF13961">
    <property type="entry name" value="DUF4219"/>
    <property type="match status" value="1"/>
</dbReference>
<evidence type="ECO:0000256" key="1">
    <source>
        <dbReference type="SAM" id="MobiDB-lite"/>
    </source>
</evidence>
<evidence type="ECO:0000259" key="2">
    <source>
        <dbReference type="Pfam" id="PF13961"/>
    </source>
</evidence>
<protein>
    <recommendedName>
        <fullName evidence="2">DUF4219 domain-containing protein</fullName>
    </recommendedName>
</protein>
<gene>
    <name evidence="3" type="ORF">SLEP1_g35291</name>
</gene>
<feature type="compositionally biased region" description="Polar residues" evidence="1">
    <location>
        <begin position="471"/>
        <end position="485"/>
    </location>
</feature>
<proteinExistence type="predicted"/>
<evidence type="ECO:0000313" key="3">
    <source>
        <dbReference type="EMBL" id="GKV25915.1"/>
    </source>
</evidence>
<dbReference type="AlphaFoldDB" id="A0AAV5KMR3"/>
<keyword evidence="4" id="KW-1185">Reference proteome</keyword>
<organism evidence="3 4">
    <name type="scientific">Rubroshorea leprosula</name>
    <dbReference type="NCBI Taxonomy" id="152421"/>
    <lineage>
        <taxon>Eukaryota</taxon>
        <taxon>Viridiplantae</taxon>
        <taxon>Streptophyta</taxon>
        <taxon>Embryophyta</taxon>
        <taxon>Tracheophyta</taxon>
        <taxon>Spermatophyta</taxon>
        <taxon>Magnoliopsida</taxon>
        <taxon>eudicotyledons</taxon>
        <taxon>Gunneridae</taxon>
        <taxon>Pentapetalae</taxon>
        <taxon>rosids</taxon>
        <taxon>malvids</taxon>
        <taxon>Malvales</taxon>
        <taxon>Dipterocarpaceae</taxon>
        <taxon>Rubroshorea</taxon>
    </lineage>
</organism>
<comment type="caution">
    <text evidence="3">The sequence shown here is derived from an EMBL/GenBank/DDBJ whole genome shotgun (WGS) entry which is preliminary data.</text>
</comment>
<accession>A0AAV5KMR3</accession>
<dbReference type="PANTHER" id="PTHR35317:SF31">
    <property type="entry name" value="DUF4219 DOMAIN-CONTAINING PROTEIN"/>
    <property type="match status" value="1"/>
</dbReference>
<dbReference type="PANTHER" id="PTHR35317">
    <property type="entry name" value="OS04G0629600 PROTEIN"/>
    <property type="match status" value="1"/>
</dbReference>
<name>A0AAV5KMR3_9ROSI</name>
<dbReference type="Proteomes" id="UP001054252">
    <property type="component" value="Unassembled WGS sequence"/>
</dbReference>
<sequence>MVMTNTSSATMIVVPQLLKRGNYKSWSVFMEDYLISQELWDGIIVPFGADHPLLSESEWRKRNAAALNAIKISCGPESFVRINYTRSAKDALDMLAKMHKREPEAYESTSKMNVAMAGVIVPELLERGNYERWSIFMKNYLVSEHLWVVTQSWSKPLKVSKREWRKKNAAAQHAIQISCGMEKFNHIKKFRQAKEAWYELKRINIDEEMSKIDNSEHEEEEEEEEKIPKIPIEPLERGNYQMWSIFMENYLVSRDLWVVTQSEWSEHLGVSVREWEEKNDVALLAIKTSCGTKKFNQIKKIYSAKEAWDKLKIINIEEEESNINNSEHEEEEKEAEKEEETPKITTANMIVPELLEKENYERWSVCMKSYLISQGLWDVVRLHGWVPNSRVSKSEWIKKDAAALHAIQISCGAKKFEEIKYKESANDAWSTLEKTEKGESSSRVNDQIGAAIQVTGVEEIEDGDASELFVSSGSQRETRGMQQEFRQIGPRIEVGESSKQGSKRNGRHEDGIQISGKKRTSKKQKN</sequence>
<dbReference type="EMBL" id="BPVZ01000070">
    <property type="protein sequence ID" value="GKV25915.1"/>
    <property type="molecule type" value="Genomic_DNA"/>
</dbReference>
<evidence type="ECO:0000313" key="4">
    <source>
        <dbReference type="Proteomes" id="UP001054252"/>
    </source>
</evidence>
<feature type="domain" description="DUF4219" evidence="2">
    <location>
        <begin position="357"/>
        <end position="380"/>
    </location>
</feature>
<feature type="region of interest" description="Disordered" evidence="1">
    <location>
        <begin position="471"/>
        <end position="526"/>
    </location>
</feature>